<comment type="caution">
    <text evidence="1">The sequence shown here is derived from an EMBL/GenBank/DDBJ whole genome shotgun (WGS) entry which is preliminary data.</text>
</comment>
<protein>
    <submittedName>
        <fullName evidence="1">Uncharacterized protein</fullName>
    </submittedName>
</protein>
<dbReference type="EMBL" id="PDCK01000041">
    <property type="protein sequence ID" value="PRQ45636.1"/>
    <property type="molecule type" value="Genomic_DNA"/>
</dbReference>
<accession>A0A2P6RGS8</accession>
<dbReference type="Proteomes" id="UP000238479">
    <property type="component" value="Chromosome 3"/>
</dbReference>
<organism evidence="1 2">
    <name type="scientific">Rosa chinensis</name>
    <name type="common">China rose</name>
    <dbReference type="NCBI Taxonomy" id="74649"/>
    <lineage>
        <taxon>Eukaryota</taxon>
        <taxon>Viridiplantae</taxon>
        <taxon>Streptophyta</taxon>
        <taxon>Embryophyta</taxon>
        <taxon>Tracheophyta</taxon>
        <taxon>Spermatophyta</taxon>
        <taxon>Magnoliopsida</taxon>
        <taxon>eudicotyledons</taxon>
        <taxon>Gunneridae</taxon>
        <taxon>Pentapetalae</taxon>
        <taxon>rosids</taxon>
        <taxon>fabids</taxon>
        <taxon>Rosales</taxon>
        <taxon>Rosaceae</taxon>
        <taxon>Rosoideae</taxon>
        <taxon>Rosoideae incertae sedis</taxon>
        <taxon>Rosa</taxon>
    </lineage>
</organism>
<evidence type="ECO:0000313" key="1">
    <source>
        <dbReference type="EMBL" id="PRQ45636.1"/>
    </source>
</evidence>
<proteinExistence type="predicted"/>
<reference evidence="1 2" key="1">
    <citation type="journal article" date="2018" name="Nat. Genet.">
        <title>The Rosa genome provides new insights in the design of modern roses.</title>
        <authorList>
            <person name="Bendahmane M."/>
        </authorList>
    </citation>
    <scope>NUCLEOTIDE SEQUENCE [LARGE SCALE GENOMIC DNA]</scope>
    <source>
        <strain evidence="2">cv. Old Blush</strain>
    </source>
</reference>
<keyword evidence="2" id="KW-1185">Reference proteome</keyword>
<dbReference type="Gramene" id="PRQ45636">
    <property type="protein sequence ID" value="PRQ45636"/>
    <property type="gene ID" value="RchiOBHm_Chr3g0493621"/>
</dbReference>
<evidence type="ECO:0000313" key="2">
    <source>
        <dbReference type="Proteomes" id="UP000238479"/>
    </source>
</evidence>
<name>A0A2P6RGS8_ROSCH</name>
<dbReference type="AlphaFoldDB" id="A0A2P6RGS8"/>
<sequence>MPLFLLYDLTDDRIKLYLVRSCWGTMLRMAAEVTLTCFSASANCFLRSSTFCLPSSKEVFNFWSWPRSVDWRMSSYSLFNFSPASNSFWASRQGERLKFTTAKRA</sequence>
<gene>
    <name evidence="1" type="ORF">RchiOBHm_Chr3g0493621</name>
</gene>